<dbReference type="Proteomes" id="UP000654345">
    <property type="component" value="Unassembled WGS sequence"/>
</dbReference>
<proteinExistence type="predicted"/>
<gene>
    <name evidence="1" type="ORF">KSB_74450</name>
</gene>
<organism evidence="1 2">
    <name type="scientific">Ktedonobacter robiniae</name>
    <dbReference type="NCBI Taxonomy" id="2778365"/>
    <lineage>
        <taxon>Bacteria</taxon>
        <taxon>Bacillati</taxon>
        <taxon>Chloroflexota</taxon>
        <taxon>Ktedonobacteria</taxon>
        <taxon>Ktedonobacterales</taxon>
        <taxon>Ktedonobacteraceae</taxon>
        <taxon>Ktedonobacter</taxon>
    </lineage>
</organism>
<comment type="caution">
    <text evidence="1">The sequence shown here is derived from an EMBL/GenBank/DDBJ whole genome shotgun (WGS) entry which is preliminary data.</text>
</comment>
<reference evidence="1 2" key="1">
    <citation type="journal article" date="2021" name="Int. J. Syst. Evol. Microbiol.">
        <title>Reticulibacter mediterranei gen. nov., sp. nov., within the new family Reticulibacteraceae fam. nov., and Ktedonospora formicarum gen. nov., sp. nov., Ktedonobacter robiniae sp. nov., Dictyobacter formicarum sp. nov. and Dictyobacter arantiisoli sp. nov., belonging to the class Ktedonobacteria.</title>
        <authorList>
            <person name="Yabe S."/>
            <person name="Zheng Y."/>
            <person name="Wang C.M."/>
            <person name="Sakai Y."/>
            <person name="Abe K."/>
            <person name="Yokota A."/>
            <person name="Donadio S."/>
            <person name="Cavaletti L."/>
            <person name="Monciardini P."/>
        </authorList>
    </citation>
    <scope>NUCLEOTIDE SEQUENCE [LARGE SCALE GENOMIC DNA]</scope>
    <source>
        <strain evidence="1 2">SOSP1-30</strain>
    </source>
</reference>
<sequence>MITSKAKRQGFYDKSMTKEGARIHIPVIFQGYTFSIYRNYKLLPLGKLSARAIVMAAALVST</sequence>
<keyword evidence="2" id="KW-1185">Reference proteome</keyword>
<name>A0ABQ3V2W0_9CHLR</name>
<evidence type="ECO:0000313" key="1">
    <source>
        <dbReference type="EMBL" id="GHO58970.1"/>
    </source>
</evidence>
<protein>
    <submittedName>
        <fullName evidence="1">Uncharacterized protein</fullName>
    </submittedName>
</protein>
<evidence type="ECO:0000313" key="2">
    <source>
        <dbReference type="Proteomes" id="UP000654345"/>
    </source>
</evidence>
<accession>A0ABQ3V2W0</accession>
<dbReference type="EMBL" id="BNJG01000003">
    <property type="protein sequence ID" value="GHO58970.1"/>
    <property type="molecule type" value="Genomic_DNA"/>
</dbReference>